<dbReference type="Proteomes" id="UP000605846">
    <property type="component" value="Unassembled WGS sequence"/>
</dbReference>
<evidence type="ECO:0000313" key="1">
    <source>
        <dbReference type="EMBL" id="KAF7729252.1"/>
    </source>
</evidence>
<organism evidence="1 2">
    <name type="scientific">Apophysomyces ossiformis</name>
    <dbReference type="NCBI Taxonomy" id="679940"/>
    <lineage>
        <taxon>Eukaryota</taxon>
        <taxon>Fungi</taxon>
        <taxon>Fungi incertae sedis</taxon>
        <taxon>Mucoromycota</taxon>
        <taxon>Mucoromycotina</taxon>
        <taxon>Mucoromycetes</taxon>
        <taxon>Mucorales</taxon>
        <taxon>Mucorineae</taxon>
        <taxon>Mucoraceae</taxon>
        <taxon>Apophysomyces</taxon>
    </lineage>
</organism>
<sequence length="191" mass="21070">MPNGEEEETFIEFKTPLTKREEVRPVLEAMAKEAETALGLPSSLAGPPPVSAIAKALYAHATNVYVPPEPNVPLDTFYPAKPFWKVSITGGLATLALLTFATDAYLTRQFPPSILQLRNTLGVGLLRTVWNTAISVHVLEATAALVICLRRRWYSPWTTIKWTASTLCFGFASMKELVRHGKEVTANTKKD</sequence>
<gene>
    <name evidence="1" type="ORF">EC973_004782</name>
</gene>
<evidence type="ECO:0008006" key="3">
    <source>
        <dbReference type="Google" id="ProtNLM"/>
    </source>
</evidence>
<dbReference type="EMBL" id="JABAYA010000027">
    <property type="protein sequence ID" value="KAF7729252.1"/>
    <property type="molecule type" value="Genomic_DNA"/>
</dbReference>
<comment type="caution">
    <text evidence="1">The sequence shown here is derived from an EMBL/GenBank/DDBJ whole genome shotgun (WGS) entry which is preliminary data.</text>
</comment>
<accession>A0A8H7BS66</accession>
<name>A0A8H7BS66_9FUNG</name>
<reference evidence="1" key="1">
    <citation type="submission" date="2020-01" db="EMBL/GenBank/DDBJ databases">
        <title>Genome Sequencing of Three Apophysomyces-Like Fungal Strains Confirms a Novel Fungal Genus in the Mucoromycota with divergent Burkholderia-like Endosymbiotic Bacteria.</title>
        <authorList>
            <person name="Stajich J.E."/>
            <person name="Macias A.M."/>
            <person name="Carter-House D."/>
            <person name="Lovett B."/>
            <person name="Kasson L.R."/>
            <person name="Berry K."/>
            <person name="Grigoriev I."/>
            <person name="Chang Y."/>
            <person name="Spatafora J."/>
            <person name="Kasson M.T."/>
        </authorList>
    </citation>
    <scope>NUCLEOTIDE SEQUENCE</scope>
    <source>
        <strain evidence="1">NRRL A-21654</strain>
    </source>
</reference>
<dbReference type="InterPro" id="IPR028110">
    <property type="entry name" value="TMEM254"/>
</dbReference>
<dbReference type="OrthoDB" id="5553410at2759"/>
<keyword evidence="2" id="KW-1185">Reference proteome</keyword>
<protein>
    <recommendedName>
        <fullName evidence="3">DUF2470 domain-containing protein</fullName>
    </recommendedName>
</protein>
<dbReference type="AlphaFoldDB" id="A0A8H7BS66"/>
<proteinExistence type="predicted"/>
<dbReference type="Pfam" id="PF14934">
    <property type="entry name" value="TMEM254"/>
    <property type="match status" value="1"/>
</dbReference>
<evidence type="ECO:0000313" key="2">
    <source>
        <dbReference type="Proteomes" id="UP000605846"/>
    </source>
</evidence>